<protein>
    <submittedName>
        <fullName evidence="3">Arylamine N-acetyltransferase</fullName>
    </submittedName>
</protein>
<evidence type="ECO:0000256" key="2">
    <source>
        <dbReference type="RuleBase" id="RU003452"/>
    </source>
</evidence>
<dbReference type="Proteomes" id="UP001596058">
    <property type="component" value="Unassembled WGS sequence"/>
</dbReference>
<gene>
    <name evidence="3" type="ORF">ACFPZ3_24630</name>
</gene>
<dbReference type="SUPFAM" id="SSF54001">
    <property type="entry name" value="Cysteine proteinases"/>
    <property type="match status" value="1"/>
</dbReference>
<proteinExistence type="inferred from homology"/>
<dbReference type="PANTHER" id="PTHR11786">
    <property type="entry name" value="N-HYDROXYARYLAMINE O-ACETYLTRANSFERASE"/>
    <property type="match status" value="1"/>
</dbReference>
<evidence type="ECO:0000256" key="1">
    <source>
        <dbReference type="ARBA" id="ARBA00006547"/>
    </source>
</evidence>
<dbReference type="InterPro" id="IPR038765">
    <property type="entry name" value="Papain-like_cys_pep_sf"/>
</dbReference>
<name>A0ABW1CPU1_9ACTN</name>
<organism evidence="3 4">
    <name type="scientific">Nonomuraea insulae</name>
    <dbReference type="NCBI Taxonomy" id="1616787"/>
    <lineage>
        <taxon>Bacteria</taxon>
        <taxon>Bacillati</taxon>
        <taxon>Actinomycetota</taxon>
        <taxon>Actinomycetes</taxon>
        <taxon>Streptosporangiales</taxon>
        <taxon>Streptosporangiaceae</taxon>
        <taxon>Nonomuraea</taxon>
    </lineage>
</organism>
<dbReference type="InterPro" id="IPR001447">
    <property type="entry name" value="Arylamine_N-AcTrfase"/>
</dbReference>
<dbReference type="Gene3D" id="3.30.2140.10">
    <property type="entry name" value="Arylamine N-acetyltransferase"/>
    <property type="match status" value="1"/>
</dbReference>
<reference evidence="4" key="1">
    <citation type="journal article" date="2019" name="Int. J. Syst. Evol. Microbiol.">
        <title>The Global Catalogue of Microorganisms (GCM) 10K type strain sequencing project: providing services to taxonomists for standard genome sequencing and annotation.</title>
        <authorList>
            <consortium name="The Broad Institute Genomics Platform"/>
            <consortium name="The Broad Institute Genome Sequencing Center for Infectious Disease"/>
            <person name="Wu L."/>
            <person name="Ma J."/>
        </authorList>
    </citation>
    <scope>NUCLEOTIDE SEQUENCE [LARGE SCALE GENOMIC DNA]</scope>
    <source>
        <strain evidence="4">CCUG 53903</strain>
    </source>
</reference>
<dbReference type="Pfam" id="PF00797">
    <property type="entry name" value="Acetyltransf_2"/>
    <property type="match status" value="1"/>
</dbReference>
<evidence type="ECO:0000313" key="3">
    <source>
        <dbReference type="EMBL" id="MFC5827069.1"/>
    </source>
</evidence>
<comment type="caution">
    <text evidence="3">The sequence shown here is derived from an EMBL/GenBank/DDBJ whole genome shotgun (WGS) entry which is preliminary data.</text>
</comment>
<dbReference type="RefSeq" id="WP_379516570.1">
    <property type="nucleotide sequence ID" value="NZ_JBHSPA010000027.1"/>
</dbReference>
<dbReference type="EMBL" id="JBHSPA010000027">
    <property type="protein sequence ID" value="MFC5827069.1"/>
    <property type="molecule type" value="Genomic_DNA"/>
</dbReference>
<dbReference type="PRINTS" id="PR01543">
    <property type="entry name" value="ANATRNSFRASE"/>
</dbReference>
<sequence>MTLTHGPLLDEQTVAAYLRRIGARRPDEPTSAALRDLHDRHVLTVPFENVDFHLREPMGIGAGAIEKVVARRRGGTCYELNGAFFELLRVLGFDAEVLAGRVADGGELGPIIGHMALRVRTTDSPDPWLVDVGYGRGARLPLRWVTGTPQQDPHGAFELAEAPHGDVDLLRDGRLQYRLEDRPRLVADFETMWWWYQHSPESPHLRNLYCTIPTDDGGRATLSGTTLTVRENGAKLTTVIEDEDELRETYRARFGVELADLPPSVRSAS</sequence>
<accession>A0ABW1CPU1</accession>
<dbReference type="PANTHER" id="PTHR11786:SF0">
    <property type="entry name" value="ARYLAMINE N-ACETYLTRANSFERASE 4-RELATED"/>
    <property type="match status" value="1"/>
</dbReference>
<evidence type="ECO:0000313" key="4">
    <source>
        <dbReference type="Proteomes" id="UP001596058"/>
    </source>
</evidence>
<dbReference type="Gene3D" id="2.40.128.150">
    <property type="entry name" value="Cysteine proteinases"/>
    <property type="match status" value="1"/>
</dbReference>
<keyword evidence="4" id="KW-1185">Reference proteome</keyword>
<comment type="similarity">
    <text evidence="1 2">Belongs to the arylamine N-acetyltransferase family.</text>
</comment>